<evidence type="ECO:0000313" key="3">
    <source>
        <dbReference type="Proteomes" id="UP000325395"/>
    </source>
</evidence>
<accession>A0ABQ6W7F7</accession>
<protein>
    <submittedName>
        <fullName evidence="2">Uncharacterized protein</fullName>
    </submittedName>
</protein>
<evidence type="ECO:0000256" key="1">
    <source>
        <dbReference type="SAM" id="MobiDB-lite"/>
    </source>
</evidence>
<organism evidence="2 3">
    <name type="scientific">Aspergillus pseudocaelatus</name>
    <dbReference type="NCBI Taxonomy" id="1825620"/>
    <lineage>
        <taxon>Eukaryota</taxon>
        <taxon>Fungi</taxon>
        <taxon>Dikarya</taxon>
        <taxon>Ascomycota</taxon>
        <taxon>Pezizomycotina</taxon>
        <taxon>Eurotiomycetes</taxon>
        <taxon>Eurotiomycetidae</taxon>
        <taxon>Eurotiales</taxon>
        <taxon>Aspergillaceae</taxon>
        <taxon>Aspergillus</taxon>
        <taxon>Aspergillus subgen. Circumdati</taxon>
    </lineage>
</organism>
<dbReference type="EMBL" id="ML735816">
    <property type="protein sequence ID" value="KAE8413067.1"/>
    <property type="molecule type" value="Genomic_DNA"/>
</dbReference>
<sequence length="158" mass="17726">MMLFPLNSPTRTVSHVPRRVGCGFDVHTHSIVGYSSGSAREFFNSGVMFLHRWSIANTRFCHSLYNGGATRDGAIRATSTGLLTRHFSVALRCASLQSSSWLFFQSEGQSYRDWATRPRFGKLQSTAQKVITTRSMSHDSAGKSQTTDSRHGKRHRQQ</sequence>
<proteinExistence type="predicted"/>
<evidence type="ECO:0000313" key="2">
    <source>
        <dbReference type="EMBL" id="KAE8413067.1"/>
    </source>
</evidence>
<reference evidence="2 3" key="1">
    <citation type="submission" date="2019-04" db="EMBL/GenBank/DDBJ databases">
        <authorList>
            <consortium name="DOE Joint Genome Institute"/>
            <person name="Mondo S."/>
            <person name="Kjaerbolling I."/>
            <person name="Vesth T."/>
            <person name="Frisvad J.C."/>
            <person name="Nybo J.L."/>
            <person name="Theobald S."/>
            <person name="Kildgaard S."/>
            <person name="Isbrandt T."/>
            <person name="Kuo A."/>
            <person name="Sato A."/>
            <person name="Lyhne E.K."/>
            <person name="Kogle M.E."/>
            <person name="Wiebenga A."/>
            <person name="Kun R.S."/>
            <person name="Lubbers R.J."/>
            <person name="Makela M.R."/>
            <person name="Barry K."/>
            <person name="Chovatia M."/>
            <person name="Clum A."/>
            <person name="Daum C."/>
            <person name="Haridas S."/>
            <person name="He G."/>
            <person name="LaButti K."/>
            <person name="Lipzen A."/>
            <person name="Riley R."/>
            <person name="Salamov A."/>
            <person name="Simmons B.A."/>
            <person name="Magnuson J.K."/>
            <person name="Henrissat B."/>
            <person name="Mortensen U.H."/>
            <person name="Larsen T.O."/>
            <person name="Devries R.P."/>
            <person name="Grigoriev I.V."/>
            <person name="Machida M."/>
            <person name="Baker S.E."/>
            <person name="Andersen M.R."/>
            <person name="Cantor M.N."/>
            <person name="Hua S.X."/>
        </authorList>
    </citation>
    <scope>NUCLEOTIDE SEQUENCE [LARGE SCALE GENOMIC DNA]</scope>
    <source>
        <strain evidence="2 3">CBS 117616</strain>
    </source>
</reference>
<dbReference type="Proteomes" id="UP000325395">
    <property type="component" value="Unassembled WGS sequence"/>
</dbReference>
<gene>
    <name evidence="2" type="ORF">BDV36DRAFT_269683</name>
</gene>
<name>A0ABQ6W7F7_9EURO</name>
<feature type="region of interest" description="Disordered" evidence="1">
    <location>
        <begin position="132"/>
        <end position="158"/>
    </location>
</feature>
<keyword evidence="3" id="KW-1185">Reference proteome</keyword>